<comment type="caution">
    <text evidence="2">The sequence shown here is derived from an EMBL/GenBank/DDBJ whole genome shotgun (WGS) entry which is preliminary data.</text>
</comment>
<protein>
    <submittedName>
        <fullName evidence="2">Uncharacterized protein</fullName>
    </submittedName>
</protein>
<feature type="region of interest" description="Disordered" evidence="1">
    <location>
        <begin position="1"/>
        <end position="44"/>
    </location>
</feature>
<evidence type="ECO:0000313" key="3">
    <source>
        <dbReference type="Proteomes" id="UP000325690"/>
    </source>
</evidence>
<reference evidence="2 3" key="1">
    <citation type="submission" date="2012-10" db="EMBL/GenBank/DDBJ databases">
        <title>The draft sequence of the Mycobacterium pheli genome.</title>
        <authorList>
            <person name="Pettersson B.M.F."/>
            <person name="Das S."/>
            <person name="Dasgupta S."/>
            <person name="Bhattacharya A."/>
            <person name="Kirsebom L.A."/>
        </authorList>
    </citation>
    <scope>NUCLEOTIDE SEQUENCE [LARGE SCALE GENOMIC DNA]</scope>
    <source>
        <strain evidence="2 3">CCUG 21000</strain>
    </source>
</reference>
<dbReference type="Proteomes" id="UP000325690">
    <property type="component" value="Unassembled WGS sequence"/>
</dbReference>
<evidence type="ECO:0000313" key="2">
    <source>
        <dbReference type="EMBL" id="KAB7754936.1"/>
    </source>
</evidence>
<dbReference type="EMBL" id="ANBP01000021">
    <property type="protein sequence ID" value="KAB7754936.1"/>
    <property type="molecule type" value="Genomic_DNA"/>
</dbReference>
<gene>
    <name evidence="2" type="ORF">MPHL21000_14515</name>
</gene>
<evidence type="ECO:0000256" key="1">
    <source>
        <dbReference type="SAM" id="MobiDB-lite"/>
    </source>
</evidence>
<accession>A0A5N5UZE5</accession>
<feature type="compositionally biased region" description="Basic and acidic residues" evidence="1">
    <location>
        <begin position="24"/>
        <end position="33"/>
    </location>
</feature>
<name>A0A5N5UZE5_MYCPH</name>
<organism evidence="2 3">
    <name type="scientific">Mycolicibacterium phlei DSM 43239 = CCUG 21000</name>
    <dbReference type="NCBI Taxonomy" id="1226750"/>
    <lineage>
        <taxon>Bacteria</taxon>
        <taxon>Bacillati</taxon>
        <taxon>Actinomycetota</taxon>
        <taxon>Actinomycetes</taxon>
        <taxon>Mycobacteriales</taxon>
        <taxon>Mycobacteriaceae</taxon>
        <taxon>Mycolicibacterium</taxon>
    </lineage>
</organism>
<keyword evidence="3" id="KW-1185">Reference proteome</keyword>
<proteinExistence type="predicted"/>
<dbReference type="AlphaFoldDB" id="A0A5N5UZE5"/>
<sequence length="44" mass="4510">MGTGALAGLGADDRLGDAPQPERGQSDRDRPQQDRSAGLLAECG</sequence>